<dbReference type="InterPro" id="IPR005501">
    <property type="entry name" value="LamB/YcsF/PxpA-like"/>
</dbReference>
<dbReference type="EMBL" id="FNCC01000002">
    <property type="protein sequence ID" value="SDF55880.1"/>
    <property type="molecule type" value="Genomic_DNA"/>
</dbReference>
<dbReference type="CDD" id="cd10787">
    <property type="entry name" value="LamB_YcsF_like"/>
    <property type="match status" value="1"/>
</dbReference>
<keyword evidence="1" id="KW-0067">ATP-binding</keyword>
<protein>
    <recommendedName>
        <fullName evidence="1">5-oxoprolinase subunit A</fullName>
        <shortName evidence="1">5-OPase subunit A</shortName>
        <ecNumber evidence="1">3.5.2.9</ecNumber>
    </recommendedName>
    <alternativeName>
        <fullName evidence="1">5-oxoprolinase (ATP-hydrolyzing) subunit A</fullName>
    </alternativeName>
</protein>
<dbReference type="AlphaFoldDB" id="A0A1G7M3X4"/>
<dbReference type="PANTHER" id="PTHR30292:SF0">
    <property type="entry name" value="5-OXOPROLINASE SUBUNIT A"/>
    <property type="match status" value="1"/>
</dbReference>
<evidence type="ECO:0000313" key="2">
    <source>
        <dbReference type="EMBL" id="SDF55880.1"/>
    </source>
</evidence>
<keyword evidence="3" id="KW-1185">Reference proteome</keyword>
<evidence type="ECO:0000313" key="3">
    <source>
        <dbReference type="Proteomes" id="UP000199623"/>
    </source>
</evidence>
<sequence length="259" mass="27323">MDLNADLGEGFGHWTLGDDKALLSVVTSANIACGYHAGDADTMRETCIRAAESGVAVGAHVGYRDLAGFGRRFIDVAPDTLTNEVLAQLGALAAFAKAAGTRISYVKPHGALYNTLVRHESQADAVVDAVRLFDPALAVLGPPGAVWLKRAEVAGLRVWHEAFADRAYTAAATLLPRTEPGAVLRDPAEIAARCVQLATEGWVRSTTGRPVRIAADSICVHGDTPNAVDIARAVRTALESAGVEVARVESPLRHTRQAV</sequence>
<dbReference type="Pfam" id="PF03746">
    <property type="entry name" value="LamB_YcsF"/>
    <property type="match status" value="1"/>
</dbReference>
<dbReference type="STRING" id="200378.SAMN05216553_10264"/>
<evidence type="ECO:0000256" key="1">
    <source>
        <dbReference type="HAMAP-Rule" id="MF_00691"/>
    </source>
</evidence>
<gene>
    <name evidence="1" type="primary">pxpA</name>
    <name evidence="2" type="ORF">SAMN05216553_10264</name>
</gene>
<comment type="subunit">
    <text evidence="1">Forms a complex composed of PxpA, PxpB and PxpC.</text>
</comment>
<dbReference type="Gene3D" id="3.20.20.370">
    <property type="entry name" value="Glycoside hydrolase/deacetylase"/>
    <property type="match status" value="1"/>
</dbReference>
<organism evidence="2 3">
    <name type="scientific">Lentzea fradiae</name>
    <dbReference type="NCBI Taxonomy" id="200378"/>
    <lineage>
        <taxon>Bacteria</taxon>
        <taxon>Bacillati</taxon>
        <taxon>Actinomycetota</taxon>
        <taxon>Actinomycetes</taxon>
        <taxon>Pseudonocardiales</taxon>
        <taxon>Pseudonocardiaceae</taxon>
        <taxon>Lentzea</taxon>
    </lineage>
</organism>
<dbReference type="GO" id="GO:0005524">
    <property type="term" value="F:ATP binding"/>
    <property type="evidence" value="ECO:0007669"/>
    <property type="project" value="UniProtKB-UniRule"/>
</dbReference>
<proteinExistence type="inferred from homology"/>
<dbReference type="SUPFAM" id="SSF88713">
    <property type="entry name" value="Glycoside hydrolase/deacetylase"/>
    <property type="match status" value="1"/>
</dbReference>
<dbReference type="GO" id="GO:0017168">
    <property type="term" value="F:5-oxoprolinase (ATP-hydrolyzing) activity"/>
    <property type="evidence" value="ECO:0007669"/>
    <property type="project" value="UniProtKB-UniRule"/>
</dbReference>
<keyword evidence="1" id="KW-0547">Nucleotide-binding</keyword>
<comment type="function">
    <text evidence="1">Catalyzes the cleavage of 5-oxoproline to form L-glutamate coupled to the hydrolysis of ATP to ADP and inorganic phosphate.</text>
</comment>
<keyword evidence="1" id="KW-0378">Hydrolase</keyword>
<dbReference type="PANTHER" id="PTHR30292">
    <property type="entry name" value="UNCHARACTERIZED PROTEIN YBGL-RELATED"/>
    <property type="match status" value="1"/>
</dbReference>
<dbReference type="NCBIfam" id="NF003816">
    <property type="entry name" value="PRK05406.1-5"/>
    <property type="match status" value="1"/>
</dbReference>
<dbReference type="NCBIfam" id="NF003814">
    <property type="entry name" value="PRK05406.1-3"/>
    <property type="match status" value="1"/>
</dbReference>
<name>A0A1G7M3X4_9PSEU</name>
<comment type="catalytic activity">
    <reaction evidence="1">
        <text>5-oxo-L-proline + ATP + 2 H2O = L-glutamate + ADP + phosphate + H(+)</text>
        <dbReference type="Rhea" id="RHEA:10348"/>
        <dbReference type="ChEBI" id="CHEBI:15377"/>
        <dbReference type="ChEBI" id="CHEBI:15378"/>
        <dbReference type="ChEBI" id="CHEBI:29985"/>
        <dbReference type="ChEBI" id="CHEBI:30616"/>
        <dbReference type="ChEBI" id="CHEBI:43474"/>
        <dbReference type="ChEBI" id="CHEBI:58402"/>
        <dbReference type="ChEBI" id="CHEBI:456216"/>
        <dbReference type="EC" id="3.5.2.9"/>
    </reaction>
</comment>
<dbReference type="GO" id="GO:0005975">
    <property type="term" value="P:carbohydrate metabolic process"/>
    <property type="evidence" value="ECO:0007669"/>
    <property type="project" value="InterPro"/>
</dbReference>
<dbReference type="InterPro" id="IPR011330">
    <property type="entry name" value="Glyco_hydro/deAcase_b/a-brl"/>
</dbReference>
<dbReference type="Proteomes" id="UP000199623">
    <property type="component" value="Unassembled WGS sequence"/>
</dbReference>
<dbReference type="EC" id="3.5.2.9" evidence="1"/>
<reference evidence="3" key="1">
    <citation type="submission" date="2016-10" db="EMBL/GenBank/DDBJ databases">
        <authorList>
            <person name="Varghese N."/>
            <person name="Submissions S."/>
        </authorList>
    </citation>
    <scope>NUCLEOTIDE SEQUENCE [LARGE SCALE GENOMIC DNA]</scope>
    <source>
        <strain evidence="3">CGMCC 4.3506</strain>
    </source>
</reference>
<accession>A0A1G7M3X4</accession>
<dbReference type="RefSeq" id="WP_218133649.1">
    <property type="nucleotide sequence ID" value="NZ_FNCC01000002.1"/>
</dbReference>
<dbReference type="HAMAP" id="MF_00691">
    <property type="entry name" value="PxpA"/>
    <property type="match status" value="1"/>
</dbReference>
<comment type="similarity">
    <text evidence="1">Belongs to the LamB/PxpA family.</text>
</comment>